<reference evidence="1 2" key="1">
    <citation type="submission" date="2020-01" db="EMBL/GenBank/DDBJ databases">
        <title>Polyphasic characterisation and genomic insights into a novel alkali tolerant bacterium VR-M41.</title>
        <authorList>
            <person name="Vemuluri V.R."/>
        </authorList>
    </citation>
    <scope>NUCLEOTIDE SEQUENCE [LARGE SCALE GENOMIC DNA]</scope>
    <source>
        <strain evidence="1 2">VR-M41</strain>
    </source>
</reference>
<comment type="caution">
    <text evidence="1">The sequence shown here is derived from an EMBL/GenBank/DDBJ whole genome shotgun (WGS) entry which is preliminary data.</text>
</comment>
<dbReference type="Proteomes" id="UP000800303">
    <property type="component" value="Unassembled WGS sequence"/>
</dbReference>
<gene>
    <name evidence="1" type="ORF">GYN08_18025</name>
</gene>
<sequence>MTRFDTEYERWMRVQLETEKGSRRKEKLEAGLGHGSIEFLKRVWLPAFGNLDHLYAEWEVRDLNGKYRYIDLAYRPGSGSGFAKGAIEIQGYGPHARDLDVRRFKDLCWRHSLLALEEWTLLHIAYPSIHEETERCRQLVLAFAGKCTVLAPDPSERLSWIEAETLRFARRSLIPFAAGQLADHLRVSPQHARRVLHTLVERGSLAIASGRLRYRTYKLPD</sequence>
<evidence type="ECO:0000313" key="2">
    <source>
        <dbReference type="Proteomes" id="UP000800303"/>
    </source>
</evidence>
<evidence type="ECO:0000313" key="1">
    <source>
        <dbReference type="EMBL" id="NGZ77195.1"/>
    </source>
</evidence>
<name>A0ABX0F9U4_9BACL</name>
<organism evidence="1 2">
    <name type="scientific">Saccharibacillus alkalitolerans</name>
    <dbReference type="NCBI Taxonomy" id="2705290"/>
    <lineage>
        <taxon>Bacteria</taxon>
        <taxon>Bacillati</taxon>
        <taxon>Bacillota</taxon>
        <taxon>Bacilli</taxon>
        <taxon>Bacillales</taxon>
        <taxon>Paenibacillaceae</taxon>
        <taxon>Saccharibacillus</taxon>
    </lineage>
</organism>
<dbReference type="RefSeq" id="WP_166277156.1">
    <property type="nucleotide sequence ID" value="NZ_JAAFGS010000007.1"/>
</dbReference>
<dbReference type="EMBL" id="JAAFGS010000007">
    <property type="protein sequence ID" value="NGZ77195.1"/>
    <property type="molecule type" value="Genomic_DNA"/>
</dbReference>
<accession>A0ABX0F9U4</accession>
<proteinExistence type="predicted"/>
<protein>
    <submittedName>
        <fullName evidence="1">Transcriptional regulator</fullName>
    </submittedName>
</protein>
<keyword evidence="2" id="KW-1185">Reference proteome</keyword>